<sequence length="73" mass="8094">MSAGSAAWRARVDAAVDPRFERAFAIVDALRAERQRPDADRTVARIRQLRGELARLLAEVDGVAPPRDPRGTR</sequence>
<evidence type="ECO:0000313" key="1">
    <source>
        <dbReference type="EMBL" id="GAA4797436.1"/>
    </source>
</evidence>
<organism evidence="1 2">
    <name type="scientific">Actinomycetospora chlora</name>
    <dbReference type="NCBI Taxonomy" id="663608"/>
    <lineage>
        <taxon>Bacteria</taxon>
        <taxon>Bacillati</taxon>
        <taxon>Actinomycetota</taxon>
        <taxon>Actinomycetes</taxon>
        <taxon>Pseudonocardiales</taxon>
        <taxon>Pseudonocardiaceae</taxon>
        <taxon>Actinomycetospora</taxon>
    </lineage>
</organism>
<protein>
    <submittedName>
        <fullName evidence="1">Uncharacterized protein</fullName>
    </submittedName>
</protein>
<gene>
    <name evidence="1" type="ORF">GCM10023200_37050</name>
</gene>
<evidence type="ECO:0000313" key="2">
    <source>
        <dbReference type="Proteomes" id="UP001500928"/>
    </source>
</evidence>
<proteinExistence type="predicted"/>
<dbReference type="RefSeq" id="WP_345418313.1">
    <property type="nucleotide sequence ID" value="NZ_BAABHO010000031.1"/>
</dbReference>
<dbReference type="EMBL" id="BAABHO010000031">
    <property type="protein sequence ID" value="GAA4797436.1"/>
    <property type="molecule type" value="Genomic_DNA"/>
</dbReference>
<reference evidence="2" key="1">
    <citation type="journal article" date="2019" name="Int. J. Syst. Evol. Microbiol.">
        <title>The Global Catalogue of Microorganisms (GCM) 10K type strain sequencing project: providing services to taxonomists for standard genome sequencing and annotation.</title>
        <authorList>
            <consortium name="The Broad Institute Genomics Platform"/>
            <consortium name="The Broad Institute Genome Sequencing Center for Infectious Disease"/>
            <person name="Wu L."/>
            <person name="Ma J."/>
        </authorList>
    </citation>
    <scope>NUCLEOTIDE SEQUENCE [LARGE SCALE GENOMIC DNA]</scope>
    <source>
        <strain evidence="2">JCM 17979</strain>
    </source>
</reference>
<name>A0ABP9BPY2_9PSEU</name>
<accession>A0ABP9BPY2</accession>
<dbReference type="Proteomes" id="UP001500928">
    <property type="component" value="Unassembled WGS sequence"/>
</dbReference>
<keyword evidence="2" id="KW-1185">Reference proteome</keyword>
<comment type="caution">
    <text evidence="1">The sequence shown here is derived from an EMBL/GenBank/DDBJ whole genome shotgun (WGS) entry which is preliminary data.</text>
</comment>